<sequence length="234" mass="27121">MDTKMPARIPASSLDYLKMLKKNNDRDWFNENKDRYLKEYDSLEHFADALLQELRSHDVIETASGKKSLHRIYRDTRFSKDKTPYKTNWSGGYKRATALRRGGYYFHIEPGNSFIAGGFWAPNTEDIKRIREDISSDPDTLRKIIESKTFKATFGSLQGEQLKTTPKGFNAADSAIDLLRYKQFLLVKRFTDDEVLSPSFLKEADQTFKNMRPFFDYMSEVLTTDANGEPLYSS</sequence>
<dbReference type="PIRSF" id="PIRSF028451">
    <property type="entry name" value="UCP028451"/>
    <property type="match status" value="1"/>
</dbReference>
<dbReference type="EMBL" id="JACJIS010000003">
    <property type="protein sequence ID" value="MBA9074767.1"/>
    <property type="molecule type" value="Genomic_DNA"/>
</dbReference>
<accession>A0ABR6DSW2</accession>
<evidence type="ECO:0000313" key="1">
    <source>
        <dbReference type="EMBL" id="MBA9074767.1"/>
    </source>
</evidence>
<proteinExistence type="predicted"/>
<dbReference type="RefSeq" id="WP_182494218.1">
    <property type="nucleotide sequence ID" value="NZ_JACJIS010000003.1"/>
</dbReference>
<protein>
    <submittedName>
        <fullName evidence="1">Uncharacterized protein (TIGR02453 family)</fullName>
    </submittedName>
</protein>
<evidence type="ECO:0000313" key="2">
    <source>
        <dbReference type="Proteomes" id="UP000555003"/>
    </source>
</evidence>
<dbReference type="Pfam" id="PF09365">
    <property type="entry name" value="DUF2461"/>
    <property type="match status" value="1"/>
</dbReference>
<organism evidence="1 2">
    <name type="scientific">Flavobacterium gossypii</name>
    <dbReference type="NCBI Taxonomy" id="1646119"/>
    <lineage>
        <taxon>Bacteria</taxon>
        <taxon>Pseudomonadati</taxon>
        <taxon>Bacteroidota</taxon>
        <taxon>Flavobacteriia</taxon>
        <taxon>Flavobacteriales</taxon>
        <taxon>Flavobacteriaceae</taxon>
        <taxon>Flavobacterium</taxon>
    </lineage>
</organism>
<dbReference type="PANTHER" id="PTHR36452:SF1">
    <property type="entry name" value="DUF2461 DOMAIN-CONTAINING PROTEIN"/>
    <property type="match status" value="1"/>
</dbReference>
<dbReference type="NCBIfam" id="TIGR02453">
    <property type="entry name" value="TIGR02453 family protein"/>
    <property type="match status" value="1"/>
</dbReference>
<name>A0ABR6DSW2_9FLAO</name>
<comment type="caution">
    <text evidence="1">The sequence shown here is derived from an EMBL/GenBank/DDBJ whole genome shotgun (WGS) entry which is preliminary data.</text>
</comment>
<dbReference type="Proteomes" id="UP000555003">
    <property type="component" value="Unassembled WGS sequence"/>
</dbReference>
<dbReference type="PANTHER" id="PTHR36452">
    <property type="entry name" value="CHROMOSOME 12, WHOLE GENOME SHOTGUN SEQUENCE"/>
    <property type="match status" value="1"/>
</dbReference>
<reference evidence="1 2" key="1">
    <citation type="submission" date="2020-08" db="EMBL/GenBank/DDBJ databases">
        <title>Genomic Encyclopedia of Type Strains, Phase IV (KMG-IV): sequencing the most valuable type-strain genomes for metagenomic binning, comparative biology and taxonomic classification.</title>
        <authorList>
            <person name="Goeker M."/>
        </authorList>
    </citation>
    <scope>NUCLEOTIDE SEQUENCE [LARGE SCALE GENOMIC DNA]</scope>
    <source>
        <strain evidence="1 2">DSM 100397</strain>
    </source>
</reference>
<gene>
    <name evidence="1" type="ORF">GGR22_002940</name>
</gene>
<keyword evidence="2" id="KW-1185">Reference proteome</keyword>
<dbReference type="InterPro" id="IPR015996">
    <property type="entry name" value="UCP028451"/>
</dbReference>
<dbReference type="InterPro" id="IPR012808">
    <property type="entry name" value="CHP02453"/>
</dbReference>